<name>A0A176W4W5_MARPO</name>
<dbReference type="PANTHER" id="PTHR33593:SF1">
    <property type="entry name" value="DUF1442 FAMILY PROTEIN"/>
    <property type="match status" value="1"/>
</dbReference>
<feature type="compositionally biased region" description="Basic and acidic residues" evidence="1">
    <location>
        <begin position="67"/>
        <end position="84"/>
    </location>
</feature>
<dbReference type="Pfam" id="PF07279">
    <property type="entry name" value="DUF1442"/>
    <property type="match status" value="1"/>
</dbReference>
<dbReference type="InterPro" id="IPR009902">
    <property type="entry name" value="DUF1442"/>
</dbReference>
<dbReference type="AlphaFoldDB" id="A0A176W4W5"/>
<dbReference type="InterPro" id="IPR029063">
    <property type="entry name" value="SAM-dependent_MTases_sf"/>
</dbReference>
<dbReference type="EMBL" id="LVLJ01001848">
    <property type="protein sequence ID" value="OAE27693.1"/>
    <property type="molecule type" value="Genomic_DNA"/>
</dbReference>
<accession>A0A176W4W5</accession>
<reference evidence="2" key="1">
    <citation type="submission" date="2016-03" db="EMBL/GenBank/DDBJ databases">
        <title>Mechanisms controlling the formation of the plant cell surface in tip-growing cells are functionally conserved among land plants.</title>
        <authorList>
            <person name="Honkanen S."/>
            <person name="Jones V.A."/>
            <person name="Morieri G."/>
            <person name="Champion C."/>
            <person name="Hetherington A.J."/>
            <person name="Kelly S."/>
            <person name="Saint-Marcoux D."/>
            <person name="Proust H."/>
            <person name="Prescott H."/>
            <person name="Dolan L."/>
        </authorList>
    </citation>
    <scope>NUCLEOTIDE SEQUENCE [LARGE SCALE GENOMIC DNA]</scope>
    <source>
        <tissue evidence="2">Whole gametophyte</tissue>
    </source>
</reference>
<feature type="region of interest" description="Disordered" evidence="1">
    <location>
        <begin position="52"/>
        <end position="84"/>
    </location>
</feature>
<sequence length="346" mass="37910">MTSASAIDRRASTRCHACTGRLLRFEASRAPGEAVDLDAICGLRRPTVGGMIREAEEGVTSRRQPPRRPEGRARDDARAGDLKEAGSARLARTGLCGQGNMAWSPDNAARAYLETIRMRKLDHQRGYTALRHSEPHNTELIAALAAGMNAQLLLEICSSAAPSTIALAAAARQTGGRLICILSDSNALLHAMVAMKELNLAGVVEFIIGDSKEIVRQYTNVDFALVDCKEEDCAVILDRLNLNPTCAVVVADNLFDRSATTAYGNFVKKRPGASSITLPIGKGIEVTRFSRVEEARLVGLDEVNNCRNVEETRRPKKRDDKLRKGRRVRFFIETEENSGESEDGWF</sequence>
<evidence type="ECO:0000313" key="2">
    <source>
        <dbReference type="EMBL" id="OAE27693.1"/>
    </source>
</evidence>
<keyword evidence="3" id="KW-1185">Reference proteome</keyword>
<gene>
    <name evidence="2" type="ORF">AXG93_1080s1090</name>
</gene>
<dbReference type="SUPFAM" id="SSF53335">
    <property type="entry name" value="S-adenosyl-L-methionine-dependent methyltransferases"/>
    <property type="match status" value="1"/>
</dbReference>
<organism evidence="2 3">
    <name type="scientific">Marchantia polymorpha subsp. ruderalis</name>
    <dbReference type="NCBI Taxonomy" id="1480154"/>
    <lineage>
        <taxon>Eukaryota</taxon>
        <taxon>Viridiplantae</taxon>
        <taxon>Streptophyta</taxon>
        <taxon>Embryophyta</taxon>
        <taxon>Marchantiophyta</taxon>
        <taxon>Marchantiopsida</taxon>
        <taxon>Marchantiidae</taxon>
        <taxon>Marchantiales</taxon>
        <taxon>Marchantiaceae</taxon>
        <taxon>Marchantia</taxon>
    </lineage>
</organism>
<protein>
    <submittedName>
        <fullName evidence="2">Uncharacterized protein</fullName>
    </submittedName>
</protein>
<proteinExistence type="predicted"/>
<comment type="caution">
    <text evidence="2">The sequence shown here is derived from an EMBL/GenBank/DDBJ whole genome shotgun (WGS) entry which is preliminary data.</text>
</comment>
<evidence type="ECO:0000256" key="1">
    <source>
        <dbReference type="SAM" id="MobiDB-lite"/>
    </source>
</evidence>
<dbReference type="Gene3D" id="3.40.50.150">
    <property type="entry name" value="Vaccinia Virus protein VP39"/>
    <property type="match status" value="1"/>
</dbReference>
<dbReference type="PANTHER" id="PTHR33593">
    <property type="entry name" value="DUF1442 FAMILY PROTEIN"/>
    <property type="match status" value="1"/>
</dbReference>
<dbReference type="Proteomes" id="UP000077202">
    <property type="component" value="Unassembled WGS sequence"/>
</dbReference>
<evidence type="ECO:0000313" key="3">
    <source>
        <dbReference type="Proteomes" id="UP000077202"/>
    </source>
</evidence>